<evidence type="ECO:0000313" key="4">
    <source>
        <dbReference type="Proteomes" id="UP000215914"/>
    </source>
</evidence>
<dbReference type="STRING" id="4232.A0A251V911"/>
<evidence type="ECO:0000313" key="2">
    <source>
        <dbReference type="EMBL" id="KAF5782542.1"/>
    </source>
</evidence>
<dbReference type="InterPro" id="IPR009091">
    <property type="entry name" value="RCC1/BLIP-II"/>
</dbReference>
<dbReference type="Gramene" id="mRNA:HanXRQr2_Chr11g0497051">
    <property type="protein sequence ID" value="mRNA:HanXRQr2_Chr11g0497051"/>
    <property type="gene ID" value="HanXRQr2_Chr11g0497051"/>
</dbReference>
<dbReference type="PROSITE" id="PS50012">
    <property type="entry name" value="RCC1_3"/>
    <property type="match status" value="1"/>
</dbReference>
<accession>A0A251V911</accession>
<dbReference type="Pfam" id="PF00415">
    <property type="entry name" value="RCC1"/>
    <property type="match status" value="1"/>
</dbReference>
<dbReference type="EMBL" id="CM007892">
    <property type="protein sequence ID" value="OTG31432.1"/>
    <property type="molecule type" value="Genomic_DNA"/>
</dbReference>
<dbReference type="Gene3D" id="2.130.10.30">
    <property type="entry name" value="Regulator of chromosome condensation 1/beta-lactamase-inhibitor protein II"/>
    <property type="match status" value="1"/>
</dbReference>
<evidence type="ECO:0000313" key="3">
    <source>
        <dbReference type="EMBL" id="OTG31432.1"/>
    </source>
</evidence>
<dbReference type="InterPro" id="IPR000408">
    <property type="entry name" value="Reg_chr_condens"/>
</dbReference>
<dbReference type="PROSITE" id="PS00626">
    <property type="entry name" value="RCC1_2"/>
    <property type="match status" value="1"/>
</dbReference>
<proteinExistence type="predicted"/>
<feature type="repeat" description="RCC1" evidence="1">
    <location>
        <begin position="105"/>
        <end position="155"/>
    </location>
</feature>
<protein>
    <submittedName>
        <fullName evidence="2 3">Regulator of chromosome condensation 1/beta-lactamase-inhibitor protein II</fullName>
    </submittedName>
</protein>
<dbReference type="PANTHER" id="PTHR46207">
    <property type="entry name" value="PROTEIN RCC2"/>
    <property type="match status" value="1"/>
</dbReference>
<sequence>MHNVLLIKKNTVSLSLGFQISHLIPIRLPLSLSLSAIQKPQALSLGDSETPSIPTTRQSSVFQTCAAFVNDGGCGWKMMTLVGGQIDLRKIFRSVSHTVVATEDGLSFSFGWNKHGQLGTGSTKTEFELDPVRCLVTEVTKVACGADFTVWLTSDEELLDFHSMVNLDMDLTWSIILKIALLPAAISSFADETIVNMACGSNHTVAVESKGYVYT</sequence>
<reference evidence="2 4" key="1">
    <citation type="journal article" date="2017" name="Nature">
        <title>The sunflower genome provides insights into oil metabolism, flowering and Asterid evolution.</title>
        <authorList>
            <person name="Badouin H."/>
            <person name="Gouzy J."/>
            <person name="Grassa C.J."/>
            <person name="Murat F."/>
            <person name="Staton S.E."/>
            <person name="Cottret L."/>
            <person name="Lelandais-Briere C."/>
            <person name="Owens G.L."/>
            <person name="Carrere S."/>
            <person name="Mayjonade B."/>
            <person name="Legrand L."/>
            <person name="Gill N."/>
            <person name="Kane N.C."/>
            <person name="Bowers J.E."/>
            <person name="Hubner S."/>
            <person name="Bellec A."/>
            <person name="Berard A."/>
            <person name="Berges H."/>
            <person name="Blanchet N."/>
            <person name="Boniface M.C."/>
            <person name="Brunel D."/>
            <person name="Catrice O."/>
            <person name="Chaidir N."/>
            <person name="Claudel C."/>
            <person name="Donnadieu C."/>
            <person name="Faraut T."/>
            <person name="Fievet G."/>
            <person name="Helmstetter N."/>
            <person name="King M."/>
            <person name="Knapp S.J."/>
            <person name="Lai Z."/>
            <person name="Le Paslier M.C."/>
            <person name="Lippi Y."/>
            <person name="Lorenzon L."/>
            <person name="Mandel J.R."/>
            <person name="Marage G."/>
            <person name="Marchand G."/>
            <person name="Marquand E."/>
            <person name="Bret-Mestries E."/>
            <person name="Morien E."/>
            <person name="Nambeesan S."/>
            <person name="Nguyen T."/>
            <person name="Pegot-Espagnet P."/>
            <person name="Pouilly N."/>
            <person name="Raftis F."/>
            <person name="Sallet E."/>
            <person name="Schiex T."/>
            <person name="Thomas J."/>
            <person name="Vandecasteele C."/>
            <person name="Vares D."/>
            <person name="Vear F."/>
            <person name="Vautrin S."/>
            <person name="Crespi M."/>
            <person name="Mangin B."/>
            <person name="Burke J.M."/>
            <person name="Salse J."/>
            <person name="Munos S."/>
            <person name="Vincourt P."/>
            <person name="Rieseberg L.H."/>
            <person name="Langlade N.B."/>
        </authorList>
    </citation>
    <scope>NUCLEOTIDE SEQUENCE [LARGE SCALE GENOMIC DNA]</scope>
    <source>
        <strain evidence="4">cv. SF193</strain>
        <tissue evidence="2">Leaves</tissue>
    </source>
</reference>
<keyword evidence="4" id="KW-1185">Reference proteome</keyword>
<dbReference type="EMBL" id="MNCJ02000326">
    <property type="protein sequence ID" value="KAF5782542.1"/>
    <property type="molecule type" value="Genomic_DNA"/>
</dbReference>
<dbReference type="Proteomes" id="UP000215914">
    <property type="component" value="Chromosome 3"/>
</dbReference>
<dbReference type="InterPro" id="IPR028641">
    <property type="entry name" value="RCC2"/>
</dbReference>
<dbReference type="InParanoid" id="A0A251V911"/>
<dbReference type="PANTHER" id="PTHR46207:SF1">
    <property type="entry name" value="PROTEIN RCC2"/>
    <property type="match status" value="1"/>
</dbReference>
<gene>
    <name evidence="3" type="ORF">HannXRQ_Chr03g0075561</name>
    <name evidence="2" type="ORF">HanXRQr2_Chr11g0497051</name>
</gene>
<reference evidence="2" key="3">
    <citation type="submission" date="2020-06" db="EMBL/GenBank/DDBJ databases">
        <title>Helianthus annuus Genome sequencing and assembly Release 2.</title>
        <authorList>
            <person name="Gouzy J."/>
            <person name="Langlade N."/>
            <person name="Munos S."/>
        </authorList>
    </citation>
    <scope>NUCLEOTIDE SEQUENCE</scope>
    <source>
        <tissue evidence="2">Leaves</tissue>
    </source>
</reference>
<organism evidence="3 4">
    <name type="scientific">Helianthus annuus</name>
    <name type="common">Common sunflower</name>
    <dbReference type="NCBI Taxonomy" id="4232"/>
    <lineage>
        <taxon>Eukaryota</taxon>
        <taxon>Viridiplantae</taxon>
        <taxon>Streptophyta</taxon>
        <taxon>Embryophyta</taxon>
        <taxon>Tracheophyta</taxon>
        <taxon>Spermatophyta</taxon>
        <taxon>Magnoliopsida</taxon>
        <taxon>eudicotyledons</taxon>
        <taxon>Gunneridae</taxon>
        <taxon>Pentapetalae</taxon>
        <taxon>asterids</taxon>
        <taxon>campanulids</taxon>
        <taxon>Asterales</taxon>
        <taxon>Asteraceae</taxon>
        <taxon>Asteroideae</taxon>
        <taxon>Heliantheae alliance</taxon>
        <taxon>Heliantheae</taxon>
        <taxon>Helianthus</taxon>
    </lineage>
</organism>
<reference evidence="3" key="2">
    <citation type="submission" date="2017-02" db="EMBL/GenBank/DDBJ databases">
        <title>Sunflower complete genome.</title>
        <authorList>
            <person name="Langlade N."/>
            <person name="Munos S."/>
        </authorList>
    </citation>
    <scope>NUCLEOTIDE SEQUENCE [LARGE SCALE GENOMIC DNA]</scope>
    <source>
        <tissue evidence="3">Leaves</tissue>
    </source>
</reference>
<evidence type="ECO:0000256" key="1">
    <source>
        <dbReference type="PROSITE-ProRule" id="PRU00235"/>
    </source>
</evidence>
<dbReference type="SUPFAM" id="SSF50985">
    <property type="entry name" value="RCC1/BLIP-II"/>
    <property type="match status" value="1"/>
</dbReference>
<dbReference type="AlphaFoldDB" id="A0A251V911"/>
<name>A0A251V911_HELAN</name>